<dbReference type="Pfam" id="PF00512">
    <property type="entry name" value="HisKA"/>
    <property type="match status" value="1"/>
</dbReference>
<dbReference type="PROSITE" id="PS50885">
    <property type="entry name" value="HAMP"/>
    <property type="match status" value="1"/>
</dbReference>
<evidence type="ECO:0000256" key="5">
    <source>
        <dbReference type="ARBA" id="ARBA00022679"/>
    </source>
</evidence>
<dbReference type="FunFam" id="3.30.565.10:FF:000006">
    <property type="entry name" value="Sensor histidine kinase WalK"/>
    <property type="match status" value="1"/>
</dbReference>
<dbReference type="SMART" id="SM00304">
    <property type="entry name" value="HAMP"/>
    <property type="match status" value="1"/>
</dbReference>
<dbReference type="SMART" id="SM00387">
    <property type="entry name" value="HATPase_c"/>
    <property type="match status" value="1"/>
</dbReference>
<dbReference type="CDD" id="cd06225">
    <property type="entry name" value="HAMP"/>
    <property type="match status" value="1"/>
</dbReference>
<dbReference type="EC" id="2.7.13.3" evidence="3"/>
<dbReference type="InterPro" id="IPR003660">
    <property type="entry name" value="HAMP_dom"/>
</dbReference>
<feature type="transmembrane region" description="Helical" evidence="9">
    <location>
        <begin position="54"/>
        <end position="73"/>
    </location>
</feature>
<dbReference type="RefSeq" id="WP_172209619.1">
    <property type="nucleotide sequence ID" value="NZ_BLLI01000063.1"/>
</dbReference>
<sequence length="355" mass="40266">MTKRKPIENDPRVKKRHFTWLEISLTYFILLTLATGQSMIYAEYVALEKMPLPFIFGMLGYWAIVTGVFCWITSRQKIRAFERPMRRLSNGAKEVAKGDFSVYLEPFHTADKHDFIDVMYEDFNTMVEELGSIETLKNDFISNVSHEIKTPLAIIQNYAAALQSEYLTDDERDEYAQTIITAAKKLNQLVANILKLSKLDNQEIMPEIQPFDLSKQLPECILVFEDILDKKEIELEVDLEERQIITADKGMLEIVWHNLLSNALKFTDNGGKIAIKQISDEDSVTVTISDNGCGMNAETVNHLFEKFYQGDTSHSAEGNGLGMALTLRVIELTGGSIKVTSELGQGATFVVKFRK</sequence>
<evidence type="ECO:0000259" key="11">
    <source>
        <dbReference type="PROSITE" id="PS50885"/>
    </source>
</evidence>
<proteinExistence type="predicted"/>
<comment type="caution">
    <text evidence="12">The sequence shown here is derived from an EMBL/GenBank/DDBJ whole genome shotgun (WGS) entry which is preliminary data.</text>
</comment>
<dbReference type="GO" id="GO:0016020">
    <property type="term" value="C:membrane"/>
    <property type="evidence" value="ECO:0007669"/>
    <property type="project" value="UniProtKB-SubCell"/>
</dbReference>
<evidence type="ECO:0000256" key="4">
    <source>
        <dbReference type="ARBA" id="ARBA00022553"/>
    </source>
</evidence>
<dbReference type="EMBL" id="BLLI01000063">
    <property type="protein sequence ID" value="GFH43181.1"/>
    <property type="molecule type" value="Genomic_DNA"/>
</dbReference>
<keyword evidence="5" id="KW-0808">Transferase</keyword>
<comment type="subcellular location">
    <subcellularLocation>
        <location evidence="2">Membrane</location>
    </subcellularLocation>
</comment>
<comment type="catalytic activity">
    <reaction evidence="1">
        <text>ATP + protein L-histidine = ADP + protein N-phospho-L-histidine.</text>
        <dbReference type="EC" id="2.7.13.3"/>
    </reaction>
</comment>
<dbReference type="PRINTS" id="PR00344">
    <property type="entry name" value="BCTRLSENSOR"/>
</dbReference>
<dbReference type="SUPFAM" id="SSF55874">
    <property type="entry name" value="ATPase domain of HSP90 chaperone/DNA topoisomerase II/histidine kinase"/>
    <property type="match status" value="1"/>
</dbReference>
<name>A0A6A0BFY2_9LACT</name>
<dbReference type="InterPro" id="IPR036890">
    <property type="entry name" value="HATPase_C_sf"/>
</dbReference>
<feature type="domain" description="HAMP" evidence="11">
    <location>
        <begin position="79"/>
        <end position="135"/>
    </location>
</feature>
<keyword evidence="9" id="KW-1133">Transmembrane helix</keyword>
<dbReference type="PANTHER" id="PTHR43711:SF26">
    <property type="entry name" value="SENSOR HISTIDINE KINASE RCSC"/>
    <property type="match status" value="1"/>
</dbReference>
<dbReference type="Gene3D" id="6.10.340.10">
    <property type="match status" value="1"/>
</dbReference>
<dbReference type="AlphaFoldDB" id="A0A6A0BFY2"/>
<dbReference type="SMART" id="SM00388">
    <property type="entry name" value="HisKA"/>
    <property type="match status" value="1"/>
</dbReference>
<evidence type="ECO:0000256" key="2">
    <source>
        <dbReference type="ARBA" id="ARBA00004370"/>
    </source>
</evidence>
<feature type="domain" description="Histidine kinase" evidence="10">
    <location>
        <begin position="143"/>
        <end position="355"/>
    </location>
</feature>
<dbReference type="GO" id="GO:0000155">
    <property type="term" value="F:phosphorelay sensor kinase activity"/>
    <property type="evidence" value="ECO:0007669"/>
    <property type="project" value="InterPro"/>
</dbReference>
<dbReference type="SUPFAM" id="SSF47384">
    <property type="entry name" value="Homodimeric domain of signal transducing histidine kinase"/>
    <property type="match status" value="1"/>
</dbReference>
<dbReference type="InterPro" id="IPR003594">
    <property type="entry name" value="HATPase_dom"/>
</dbReference>
<gene>
    <name evidence="12" type="ORF">Hs30E_17320</name>
</gene>
<dbReference type="CDD" id="cd00082">
    <property type="entry name" value="HisKA"/>
    <property type="match status" value="1"/>
</dbReference>
<dbReference type="InterPro" id="IPR003661">
    <property type="entry name" value="HisK_dim/P_dom"/>
</dbReference>
<evidence type="ECO:0000313" key="13">
    <source>
        <dbReference type="Proteomes" id="UP000480303"/>
    </source>
</evidence>
<keyword evidence="9" id="KW-0812">Transmembrane</keyword>
<feature type="transmembrane region" description="Helical" evidence="9">
    <location>
        <begin position="20"/>
        <end position="42"/>
    </location>
</feature>
<protein>
    <recommendedName>
        <fullName evidence="3">histidine kinase</fullName>
        <ecNumber evidence="3">2.7.13.3</ecNumber>
    </recommendedName>
</protein>
<keyword evidence="7" id="KW-0902">Two-component regulatory system</keyword>
<dbReference type="Proteomes" id="UP000480303">
    <property type="component" value="Unassembled WGS sequence"/>
</dbReference>
<evidence type="ECO:0000259" key="10">
    <source>
        <dbReference type="PROSITE" id="PS50109"/>
    </source>
</evidence>
<dbReference type="CDD" id="cd00075">
    <property type="entry name" value="HATPase"/>
    <property type="match status" value="1"/>
</dbReference>
<reference evidence="12 13" key="1">
    <citation type="submission" date="2020-02" db="EMBL/GenBank/DDBJ databases">
        <title>Draft genome sequence of Lactococcus sp. Hs30E4-3.</title>
        <authorList>
            <person name="Noda S."/>
            <person name="Yuki M."/>
            <person name="Ohkuma M."/>
        </authorList>
    </citation>
    <scope>NUCLEOTIDE SEQUENCE [LARGE SCALE GENOMIC DNA]</scope>
    <source>
        <strain evidence="12 13">Hs30E4-3</strain>
    </source>
</reference>
<dbReference type="Gene3D" id="1.10.287.130">
    <property type="match status" value="1"/>
</dbReference>
<dbReference type="PANTHER" id="PTHR43711">
    <property type="entry name" value="TWO-COMPONENT HISTIDINE KINASE"/>
    <property type="match status" value="1"/>
</dbReference>
<dbReference type="InterPro" id="IPR005467">
    <property type="entry name" value="His_kinase_dom"/>
</dbReference>
<keyword evidence="13" id="KW-1185">Reference proteome</keyword>
<organism evidence="12 13">
    <name type="scientific">Pseudolactococcus hodotermopsidis</name>
    <dbReference type="NCBI Taxonomy" id="2709157"/>
    <lineage>
        <taxon>Bacteria</taxon>
        <taxon>Bacillati</taxon>
        <taxon>Bacillota</taxon>
        <taxon>Bacilli</taxon>
        <taxon>Lactobacillales</taxon>
        <taxon>Streptococcaceae</taxon>
        <taxon>Pseudolactococcus</taxon>
    </lineage>
</organism>
<evidence type="ECO:0000256" key="8">
    <source>
        <dbReference type="ARBA" id="ARBA00023136"/>
    </source>
</evidence>
<dbReference type="FunFam" id="1.10.287.130:FF:000001">
    <property type="entry name" value="Two-component sensor histidine kinase"/>
    <property type="match status" value="1"/>
</dbReference>
<keyword evidence="4" id="KW-0597">Phosphoprotein</keyword>
<evidence type="ECO:0000256" key="7">
    <source>
        <dbReference type="ARBA" id="ARBA00023012"/>
    </source>
</evidence>
<accession>A0A6A0BFY2</accession>
<dbReference type="PROSITE" id="PS50109">
    <property type="entry name" value="HIS_KIN"/>
    <property type="match status" value="1"/>
</dbReference>
<dbReference type="Pfam" id="PF02518">
    <property type="entry name" value="HATPase_c"/>
    <property type="match status" value="1"/>
</dbReference>
<evidence type="ECO:0000256" key="1">
    <source>
        <dbReference type="ARBA" id="ARBA00000085"/>
    </source>
</evidence>
<dbReference type="InterPro" id="IPR004358">
    <property type="entry name" value="Sig_transdc_His_kin-like_C"/>
</dbReference>
<dbReference type="InterPro" id="IPR050736">
    <property type="entry name" value="Sensor_HK_Regulatory"/>
</dbReference>
<keyword evidence="8 9" id="KW-0472">Membrane</keyword>
<dbReference type="Gene3D" id="3.30.565.10">
    <property type="entry name" value="Histidine kinase-like ATPase, C-terminal domain"/>
    <property type="match status" value="1"/>
</dbReference>
<evidence type="ECO:0000313" key="12">
    <source>
        <dbReference type="EMBL" id="GFH43181.1"/>
    </source>
</evidence>
<keyword evidence="6 12" id="KW-0418">Kinase</keyword>
<evidence type="ECO:0000256" key="6">
    <source>
        <dbReference type="ARBA" id="ARBA00022777"/>
    </source>
</evidence>
<evidence type="ECO:0000256" key="3">
    <source>
        <dbReference type="ARBA" id="ARBA00012438"/>
    </source>
</evidence>
<evidence type="ECO:0000256" key="9">
    <source>
        <dbReference type="SAM" id="Phobius"/>
    </source>
</evidence>
<dbReference type="InterPro" id="IPR036097">
    <property type="entry name" value="HisK_dim/P_sf"/>
</dbReference>
<dbReference type="SUPFAM" id="SSF158472">
    <property type="entry name" value="HAMP domain-like"/>
    <property type="match status" value="1"/>
</dbReference>